<dbReference type="EMBL" id="JBHSJF010000001">
    <property type="protein sequence ID" value="MFC5066705.1"/>
    <property type="molecule type" value="Genomic_DNA"/>
</dbReference>
<evidence type="ECO:0000256" key="3">
    <source>
        <dbReference type="ARBA" id="ARBA00023014"/>
    </source>
</evidence>
<dbReference type="SUPFAM" id="SSF102114">
    <property type="entry name" value="Radical SAM enzymes"/>
    <property type="match status" value="1"/>
</dbReference>
<dbReference type="PANTHER" id="PTHR43432:SF3">
    <property type="entry name" value="SLR0285 PROTEIN"/>
    <property type="match status" value="1"/>
</dbReference>
<evidence type="ECO:0000256" key="1">
    <source>
        <dbReference type="ARBA" id="ARBA00022723"/>
    </source>
</evidence>
<feature type="domain" description="Radical SAM core" evidence="5">
    <location>
        <begin position="80"/>
        <end position="317"/>
    </location>
</feature>
<organism evidence="6 7">
    <name type="scientific">Flaviflagellibacter deserti</name>
    <dbReference type="NCBI Taxonomy" id="2267266"/>
    <lineage>
        <taxon>Bacteria</taxon>
        <taxon>Pseudomonadati</taxon>
        <taxon>Pseudomonadota</taxon>
        <taxon>Alphaproteobacteria</taxon>
        <taxon>Hyphomicrobiales</taxon>
        <taxon>Flaviflagellibacter</taxon>
    </lineage>
</organism>
<dbReference type="NCBIfam" id="NF033668">
    <property type="entry name" value="rSAM_PA0069"/>
    <property type="match status" value="1"/>
</dbReference>
<dbReference type="InterPro" id="IPR006638">
    <property type="entry name" value="Elp3/MiaA/NifB-like_rSAM"/>
</dbReference>
<dbReference type="RefSeq" id="WP_379769131.1">
    <property type="nucleotide sequence ID" value="NZ_JBHSJF010000001.1"/>
</dbReference>
<protein>
    <submittedName>
        <fullName evidence="6">PA0069 family radical SAM protein</fullName>
    </submittedName>
</protein>
<dbReference type="PROSITE" id="PS51918">
    <property type="entry name" value="RADICAL_SAM"/>
    <property type="match status" value="1"/>
</dbReference>
<dbReference type="SFLD" id="SFLDG01084">
    <property type="entry name" value="Uncharacterised_Radical_SAM_Su"/>
    <property type="match status" value="1"/>
</dbReference>
<dbReference type="InterPro" id="IPR040086">
    <property type="entry name" value="MJ0683-like"/>
</dbReference>
<keyword evidence="1" id="KW-0479">Metal-binding</keyword>
<evidence type="ECO:0000259" key="5">
    <source>
        <dbReference type="PROSITE" id="PS51918"/>
    </source>
</evidence>
<comment type="caution">
    <text evidence="6">The sequence shown here is derived from an EMBL/GenBank/DDBJ whole genome shotgun (WGS) entry which is preliminary data.</text>
</comment>
<evidence type="ECO:0000256" key="2">
    <source>
        <dbReference type="ARBA" id="ARBA00023004"/>
    </source>
</evidence>
<dbReference type="SFLD" id="SFLDS00029">
    <property type="entry name" value="Radical_SAM"/>
    <property type="match status" value="1"/>
</dbReference>
<dbReference type="InterPro" id="IPR007197">
    <property type="entry name" value="rSAM"/>
</dbReference>
<evidence type="ECO:0000313" key="7">
    <source>
        <dbReference type="Proteomes" id="UP001595796"/>
    </source>
</evidence>
<keyword evidence="3" id="KW-0411">Iron-sulfur</keyword>
<dbReference type="Gene3D" id="3.80.30.30">
    <property type="match status" value="1"/>
</dbReference>
<dbReference type="Pfam" id="PF04055">
    <property type="entry name" value="Radical_SAM"/>
    <property type="match status" value="1"/>
</dbReference>
<dbReference type="CDD" id="cd01335">
    <property type="entry name" value="Radical_SAM"/>
    <property type="match status" value="1"/>
</dbReference>
<evidence type="ECO:0000313" key="6">
    <source>
        <dbReference type="EMBL" id="MFC5066705.1"/>
    </source>
</evidence>
<keyword evidence="2" id="KW-0408">Iron</keyword>
<dbReference type="SMART" id="SM00729">
    <property type="entry name" value="Elp3"/>
    <property type="match status" value="1"/>
</dbReference>
<reference evidence="7" key="1">
    <citation type="journal article" date="2019" name="Int. J. Syst. Evol. Microbiol.">
        <title>The Global Catalogue of Microorganisms (GCM) 10K type strain sequencing project: providing services to taxonomists for standard genome sequencing and annotation.</title>
        <authorList>
            <consortium name="The Broad Institute Genomics Platform"/>
            <consortium name="The Broad Institute Genome Sequencing Center for Infectious Disease"/>
            <person name="Wu L."/>
            <person name="Ma J."/>
        </authorList>
    </citation>
    <scope>NUCLEOTIDE SEQUENCE [LARGE SCALE GENOMIC DNA]</scope>
    <source>
        <strain evidence="7">CGMCC 1.16444</strain>
    </source>
</reference>
<gene>
    <name evidence="6" type="ORF">ACFPFW_01585</name>
</gene>
<evidence type="ECO:0000256" key="4">
    <source>
        <dbReference type="SAM" id="MobiDB-lite"/>
    </source>
</evidence>
<proteinExistence type="predicted"/>
<dbReference type="InterPro" id="IPR058240">
    <property type="entry name" value="rSAM_sf"/>
</dbReference>
<dbReference type="PANTHER" id="PTHR43432">
    <property type="entry name" value="SLR0285 PROTEIN"/>
    <property type="match status" value="1"/>
</dbReference>
<accession>A0ABV9YV17</accession>
<feature type="region of interest" description="Disordered" evidence="4">
    <location>
        <begin position="1"/>
        <end position="33"/>
    </location>
</feature>
<keyword evidence="7" id="KW-1185">Reference proteome</keyword>
<sequence>MANPARTLSYETEKTTETRPGVTAERRRGRGAVTNSVGRFEPYSRSLEDDGWDSLGDLPPFKTDISFEAVRKIITRNQSPDISFDRSINPYRGCEHGCVYCFARPTHSYLGLSPGLDFETRLTVKPNAAELLEKELAHPGYQVRTMALGTNTDPYQPIEREHRITRSVLEVLAKTKHPVGIVTKSALVTRDIDILAPMAAEGLVRVAVSITSLDADLARTLEPRAPTPSRRLETVRQLTEAGIPTTVMTAPIIPALNDEEIERLLDAAKGAGATSAGYVLLRLPYEIKDLFQEWLAEHRPDRLNHVMSLVKSTRGGKAYQAEWGKRMIGDGVYAWTIGRRFELATKRLGLNQNRTSLRKDLFTPPARKGEQLALF</sequence>
<dbReference type="Proteomes" id="UP001595796">
    <property type="component" value="Unassembled WGS sequence"/>
</dbReference>
<name>A0ABV9YV17_9HYPH</name>